<protein>
    <submittedName>
        <fullName evidence="1">Uncharacterized protein</fullName>
    </submittedName>
</protein>
<accession>A0A8X6JH80</accession>
<comment type="caution">
    <text evidence="1">The sequence shown here is derived from an EMBL/GenBank/DDBJ whole genome shotgun (WGS) entry which is preliminary data.</text>
</comment>
<organism evidence="1 2">
    <name type="scientific">Trichonephila clavata</name>
    <name type="common">Joro spider</name>
    <name type="synonym">Nephila clavata</name>
    <dbReference type="NCBI Taxonomy" id="2740835"/>
    <lineage>
        <taxon>Eukaryota</taxon>
        <taxon>Metazoa</taxon>
        <taxon>Ecdysozoa</taxon>
        <taxon>Arthropoda</taxon>
        <taxon>Chelicerata</taxon>
        <taxon>Arachnida</taxon>
        <taxon>Araneae</taxon>
        <taxon>Araneomorphae</taxon>
        <taxon>Entelegynae</taxon>
        <taxon>Araneoidea</taxon>
        <taxon>Nephilidae</taxon>
        <taxon>Trichonephila</taxon>
    </lineage>
</organism>
<proteinExistence type="predicted"/>
<dbReference type="OrthoDB" id="6465927at2759"/>
<evidence type="ECO:0000313" key="1">
    <source>
        <dbReference type="EMBL" id="GFR25148.1"/>
    </source>
</evidence>
<dbReference type="EMBL" id="BMAO01038464">
    <property type="protein sequence ID" value="GFR25148.1"/>
    <property type="molecule type" value="Genomic_DNA"/>
</dbReference>
<evidence type="ECO:0000313" key="2">
    <source>
        <dbReference type="Proteomes" id="UP000887116"/>
    </source>
</evidence>
<name>A0A8X6JH80_TRICU</name>
<keyword evidence="2" id="KW-1185">Reference proteome</keyword>
<dbReference type="AlphaFoldDB" id="A0A8X6JH80"/>
<dbReference type="Proteomes" id="UP000887116">
    <property type="component" value="Unassembled WGS sequence"/>
</dbReference>
<reference evidence="1" key="1">
    <citation type="submission" date="2020-07" db="EMBL/GenBank/DDBJ databases">
        <title>Multicomponent nature underlies the extraordinary mechanical properties of spider dragline silk.</title>
        <authorList>
            <person name="Kono N."/>
            <person name="Nakamura H."/>
            <person name="Mori M."/>
            <person name="Yoshida Y."/>
            <person name="Ohtoshi R."/>
            <person name="Malay A.D."/>
            <person name="Moran D.A.P."/>
            <person name="Tomita M."/>
            <person name="Numata K."/>
            <person name="Arakawa K."/>
        </authorList>
    </citation>
    <scope>NUCLEOTIDE SEQUENCE</scope>
</reference>
<sequence>MFYQPRDEETWDSVFKKFNAWSREHFETLQKNNLVHSDDTNGKSFSSVPCTFGTDHNGYETSQPKVYAGRNWDEYFTDFKKWSENYYISLRMKNQAPVGMANDIPVNDSVGTKHFQMPLANGTAGQPDVPVRVELFGQPLGASMYFPNISSSSSCNLCSGYEVPQPRNSTVMNPQYFNELSPRMNFTLPQMGSHIYWNWQPCPLNMCSASYETTMD</sequence>
<gene>
    <name evidence="1" type="ORF">TNCT_668281</name>
</gene>